<dbReference type="Proteomes" id="UP001205843">
    <property type="component" value="Unassembled WGS sequence"/>
</dbReference>
<evidence type="ECO:0000256" key="2">
    <source>
        <dbReference type="ARBA" id="ARBA00022988"/>
    </source>
</evidence>
<keyword evidence="6" id="KW-1185">Reference proteome</keyword>
<comment type="function">
    <text evidence="4">Required for maturation of urease via the functional incorporation of the urease nickel metallocenter.</text>
</comment>
<dbReference type="PANTHER" id="PTHR33643:SF1">
    <property type="entry name" value="UREASE ACCESSORY PROTEIN D"/>
    <property type="match status" value="1"/>
</dbReference>
<comment type="caution">
    <text evidence="5">The sequence shown here is derived from an EMBL/GenBank/DDBJ whole genome shotgun (WGS) entry which is preliminary data.</text>
</comment>
<comment type="subunit">
    <text evidence="4">UreD, UreF and UreG form a complex that acts as a GTP-hydrolysis-dependent molecular chaperone, activating the urease apoprotein by helping to assemble the nickel containing metallocenter of UreC. The UreE protein probably delivers the nickel.</text>
</comment>
<sequence length="281" mass="30525">MAAAVPDVVEAGGWLARLRLKYARRRDRTVLAHRYHEGPLLVQRSFHPEGEPCHSYVIHPPGGVVGGDRLLLDVDVAAGAHAVLTTPAAAKFYRSGGHRAEQDQHFTVADGGALEFLPAETILHGGCDVNLRNRFDLVGEARLCAWDVVCLGRPGSGDHYASGACLQDLRVFRDGVICLHERLRLDAGDRLLTAPWGLGGRTVIGTLVATPAPPGLEQQLRENLDGADTLRLGVTRLDDLLVLRCLGPGAEPVRALLERAWTLLREPVLGRPACPPRIWRT</sequence>
<dbReference type="InterPro" id="IPR002669">
    <property type="entry name" value="UreD"/>
</dbReference>
<evidence type="ECO:0000256" key="4">
    <source>
        <dbReference type="HAMAP-Rule" id="MF_01384"/>
    </source>
</evidence>
<dbReference type="EMBL" id="JALJXV010000011">
    <property type="protein sequence ID" value="MCP1676779.1"/>
    <property type="molecule type" value="Genomic_DNA"/>
</dbReference>
<evidence type="ECO:0000256" key="3">
    <source>
        <dbReference type="ARBA" id="ARBA00023186"/>
    </source>
</evidence>
<dbReference type="Pfam" id="PF01774">
    <property type="entry name" value="UreD"/>
    <property type="match status" value="1"/>
</dbReference>
<dbReference type="AlphaFoldDB" id="A0AAE3G6X1"/>
<name>A0AAE3G6X1_9GAMM</name>
<evidence type="ECO:0000256" key="1">
    <source>
        <dbReference type="ARBA" id="ARBA00007177"/>
    </source>
</evidence>
<comment type="similarity">
    <text evidence="1 4">Belongs to the UreD family.</text>
</comment>
<proteinExistence type="inferred from homology"/>
<reference evidence="5" key="1">
    <citation type="submission" date="2022-03" db="EMBL/GenBank/DDBJ databases">
        <title>Genomic Encyclopedia of Type Strains, Phase III (KMG-III): the genomes of soil and plant-associated and newly described type strains.</title>
        <authorList>
            <person name="Whitman W."/>
        </authorList>
    </citation>
    <scope>NUCLEOTIDE SEQUENCE</scope>
    <source>
        <strain evidence="5">ANL 6-2</strain>
    </source>
</reference>
<evidence type="ECO:0000313" key="6">
    <source>
        <dbReference type="Proteomes" id="UP001205843"/>
    </source>
</evidence>
<dbReference type="RefSeq" id="WP_253483907.1">
    <property type="nucleotide sequence ID" value="NZ_JALJXV010000011.1"/>
</dbReference>
<dbReference type="HAMAP" id="MF_01384">
    <property type="entry name" value="UreD"/>
    <property type="match status" value="1"/>
</dbReference>
<dbReference type="GO" id="GO:0016151">
    <property type="term" value="F:nickel cation binding"/>
    <property type="evidence" value="ECO:0007669"/>
    <property type="project" value="UniProtKB-UniRule"/>
</dbReference>
<protein>
    <recommendedName>
        <fullName evidence="4">Urease accessory protein UreD</fullName>
    </recommendedName>
</protein>
<keyword evidence="3 4" id="KW-0143">Chaperone</keyword>
<evidence type="ECO:0000313" key="5">
    <source>
        <dbReference type="EMBL" id="MCP1676779.1"/>
    </source>
</evidence>
<dbReference type="PANTHER" id="PTHR33643">
    <property type="entry name" value="UREASE ACCESSORY PROTEIN D"/>
    <property type="match status" value="1"/>
</dbReference>
<keyword evidence="2 4" id="KW-0996">Nickel insertion</keyword>
<dbReference type="GO" id="GO:0005737">
    <property type="term" value="C:cytoplasm"/>
    <property type="evidence" value="ECO:0007669"/>
    <property type="project" value="UniProtKB-SubCell"/>
</dbReference>
<keyword evidence="4" id="KW-0963">Cytoplasm</keyword>
<gene>
    <name evidence="4" type="primary">ureD</name>
    <name evidence="5" type="ORF">J2T57_003952</name>
</gene>
<accession>A0AAE3G6X1</accession>
<organism evidence="5 6">
    <name type="scientific">Natronocella acetinitrilica</name>
    <dbReference type="NCBI Taxonomy" id="414046"/>
    <lineage>
        <taxon>Bacteria</taxon>
        <taxon>Pseudomonadati</taxon>
        <taxon>Pseudomonadota</taxon>
        <taxon>Gammaproteobacteria</taxon>
        <taxon>Chromatiales</taxon>
        <taxon>Ectothiorhodospiraceae</taxon>
        <taxon>Natronocella</taxon>
    </lineage>
</organism>
<comment type="subcellular location">
    <subcellularLocation>
        <location evidence="4">Cytoplasm</location>
    </subcellularLocation>
</comment>